<feature type="compositionally biased region" description="Basic and acidic residues" evidence="1">
    <location>
        <begin position="178"/>
        <end position="188"/>
    </location>
</feature>
<dbReference type="AlphaFoldDB" id="A0A1E3JE45"/>
<feature type="compositionally biased region" description="Low complexity" evidence="1">
    <location>
        <begin position="142"/>
        <end position="173"/>
    </location>
</feature>
<feature type="compositionally biased region" description="Pro residues" evidence="1">
    <location>
        <begin position="56"/>
        <end position="66"/>
    </location>
</feature>
<reference evidence="2 3" key="1">
    <citation type="submission" date="2016-06" db="EMBL/GenBank/DDBJ databases">
        <title>Evolution of pathogenesis and genome organization in the Tremellales.</title>
        <authorList>
            <person name="Cuomo C."/>
            <person name="Litvintseva A."/>
            <person name="Heitman J."/>
            <person name="Chen Y."/>
            <person name="Sun S."/>
            <person name="Springer D."/>
            <person name="Dromer F."/>
            <person name="Young S."/>
            <person name="Zeng Q."/>
            <person name="Chapman S."/>
            <person name="Gujja S."/>
            <person name="Saif S."/>
            <person name="Birren B."/>
        </authorList>
    </citation>
    <scope>NUCLEOTIDE SEQUENCE [LARGE SCALE GENOMIC DNA]</scope>
    <source>
        <strain evidence="2 3">CBS 6273</strain>
    </source>
</reference>
<sequence>MSPQIYQQAAPPYLLPRPRTPPREGLPPAPPPPHPNSLVRLPTLTHLSQTTHDASPPSPPPPPPDPSSRYFYPQPFPDPAPYTTKELAANPPKREDKQQLYSYQPPMMYGGYGGGGPGFNGGLGFGFGMMQPPKTTNTRDVSSSSSSSSSFLHFRPSLNPPSTSQPSLLPLFPDNLSTDERKTNTDLF</sequence>
<proteinExistence type="predicted"/>
<feature type="region of interest" description="Disordered" evidence="1">
    <location>
        <begin position="1"/>
        <end position="105"/>
    </location>
</feature>
<evidence type="ECO:0000313" key="2">
    <source>
        <dbReference type="EMBL" id="ODN98181.1"/>
    </source>
</evidence>
<accession>A0A1E3JE45</accession>
<evidence type="ECO:0000313" key="3">
    <source>
        <dbReference type="Proteomes" id="UP000095149"/>
    </source>
</evidence>
<protein>
    <submittedName>
        <fullName evidence="2">Uncharacterized protein</fullName>
    </submittedName>
</protein>
<dbReference type="Proteomes" id="UP000095149">
    <property type="component" value="Unassembled WGS sequence"/>
</dbReference>
<organism evidence="2 3">
    <name type="scientific">Cryptococcus amylolentus CBS 6273</name>
    <dbReference type="NCBI Taxonomy" id="1296118"/>
    <lineage>
        <taxon>Eukaryota</taxon>
        <taxon>Fungi</taxon>
        <taxon>Dikarya</taxon>
        <taxon>Basidiomycota</taxon>
        <taxon>Agaricomycotina</taxon>
        <taxon>Tremellomycetes</taxon>
        <taxon>Tremellales</taxon>
        <taxon>Cryptococcaceae</taxon>
        <taxon>Cryptococcus</taxon>
    </lineage>
</organism>
<comment type="caution">
    <text evidence="2">The sequence shown here is derived from an EMBL/GenBank/DDBJ whole genome shotgun (WGS) entry which is preliminary data.</text>
</comment>
<feature type="compositionally biased region" description="Pro residues" evidence="1">
    <location>
        <begin position="13"/>
        <end position="35"/>
    </location>
</feature>
<gene>
    <name evidence="2" type="ORF">I350_07827</name>
</gene>
<evidence type="ECO:0000256" key="1">
    <source>
        <dbReference type="SAM" id="MobiDB-lite"/>
    </source>
</evidence>
<feature type="region of interest" description="Disordered" evidence="1">
    <location>
        <begin position="119"/>
        <end position="188"/>
    </location>
</feature>
<dbReference type="EMBL" id="MEKH01000013">
    <property type="protein sequence ID" value="ODN98181.1"/>
    <property type="molecule type" value="Genomic_DNA"/>
</dbReference>
<name>A0A1E3JE45_9TREE</name>